<feature type="region of interest" description="Disordered" evidence="9">
    <location>
        <begin position="593"/>
        <end position="633"/>
    </location>
</feature>
<feature type="compositionally biased region" description="Polar residues" evidence="9">
    <location>
        <begin position="82"/>
        <end position="99"/>
    </location>
</feature>
<dbReference type="PANTHER" id="PTHR14195">
    <property type="entry name" value="G PATCH DOMAIN CONTAINING PROTEIN 2"/>
    <property type="match status" value="1"/>
</dbReference>
<feature type="region of interest" description="Disordered" evidence="9">
    <location>
        <begin position="783"/>
        <end position="1103"/>
    </location>
</feature>
<reference evidence="12 13" key="1">
    <citation type="submission" date="2017-06" db="EMBL/GenBank/DDBJ databases">
        <title>Global population genomics of the pathogenic fungus Cryptococcus neoformans var. grubii.</title>
        <authorList>
            <person name="Cuomo C."/>
            <person name="Litvintseva A."/>
            <person name="Chen Y."/>
            <person name="Young S."/>
            <person name="Zeng Q."/>
            <person name="Chapman S."/>
            <person name="Gujja S."/>
            <person name="Saif S."/>
            <person name="Birren B."/>
        </authorList>
    </citation>
    <scope>NUCLEOTIDE SEQUENCE [LARGE SCALE GENOMIC DNA]</scope>
    <source>
        <strain evidence="12 13">Tu259-1</strain>
    </source>
</reference>
<feature type="region of interest" description="Disordered" evidence="9">
    <location>
        <begin position="1"/>
        <end position="43"/>
    </location>
</feature>
<dbReference type="Gene3D" id="3.30.1370.50">
    <property type="entry name" value="R3H-like domain"/>
    <property type="match status" value="1"/>
</dbReference>
<evidence type="ECO:0000259" key="11">
    <source>
        <dbReference type="PROSITE" id="PS51061"/>
    </source>
</evidence>
<evidence type="ECO:0000259" key="10">
    <source>
        <dbReference type="PROSITE" id="PS50174"/>
    </source>
</evidence>
<feature type="compositionally biased region" description="Acidic residues" evidence="9">
    <location>
        <begin position="1090"/>
        <end position="1103"/>
    </location>
</feature>
<feature type="compositionally biased region" description="Basic and acidic residues" evidence="9">
    <location>
        <begin position="617"/>
        <end position="629"/>
    </location>
</feature>
<dbReference type="CDD" id="cd02646">
    <property type="entry name" value="R3H_G-patch"/>
    <property type="match status" value="1"/>
</dbReference>
<dbReference type="GO" id="GO:0003676">
    <property type="term" value="F:nucleic acid binding"/>
    <property type="evidence" value="ECO:0007669"/>
    <property type="project" value="UniProtKB-UniRule"/>
</dbReference>
<comment type="similarity">
    <text evidence="3">Belongs to the SQS1 family.</text>
</comment>
<evidence type="ECO:0000256" key="6">
    <source>
        <dbReference type="ARBA" id="ARBA00022664"/>
    </source>
</evidence>
<dbReference type="InterPro" id="IPR000467">
    <property type="entry name" value="G_patch_dom"/>
</dbReference>
<dbReference type="SUPFAM" id="SSF82708">
    <property type="entry name" value="R3H domain"/>
    <property type="match status" value="1"/>
</dbReference>
<keyword evidence="8" id="KW-0539">Nucleus</keyword>
<evidence type="ECO:0000256" key="3">
    <source>
        <dbReference type="ARBA" id="ARBA00010306"/>
    </source>
</evidence>
<feature type="compositionally biased region" description="Acidic residues" evidence="9">
    <location>
        <begin position="594"/>
        <end position="603"/>
    </location>
</feature>
<evidence type="ECO:0000313" key="12">
    <source>
        <dbReference type="EMBL" id="OXG25912.1"/>
    </source>
</evidence>
<dbReference type="Pfam" id="PF01424">
    <property type="entry name" value="R3H"/>
    <property type="match status" value="1"/>
</dbReference>
<dbReference type="SMART" id="SM00393">
    <property type="entry name" value="R3H"/>
    <property type="match status" value="1"/>
</dbReference>
<feature type="compositionally biased region" description="Basic residues" evidence="9">
    <location>
        <begin position="859"/>
        <end position="871"/>
    </location>
</feature>
<comment type="subcellular location">
    <subcellularLocation>
        <location evidence="2">Cytoplasm</location>
    </subcellularLocation>
    <subcellularLocation>
        <location evidence="1">Nucleus</location>
    </subcellularLocation>
</comment>
<accession>A0A854QJX5</accession>
<proteinExistence type="inferred from homology"/>
<feature type="compositionally biased region" description="Acidic residues" evidence="9">
    <location>
        <begin position="1061"/>
        <end position="1070"/>
    </location>
</feature>
<name>A0A854QJX5_CRYNE</name>
<evidence type="ECO:0000256" key="9">
    <source>
        <dbReference type="SAM" id="MobiDB-lite"/>
    </source>
</evidence>
<comment type="caution">
    <text evidence="12">The sequence shown here is derived from an EMBL/GenBank/DDBJ whole genome shotgun (WGS) entry which is preliminary data.</text>
</comment>
<dbReference type="OrthoDB" id="21470at2759"/>
<evidence type="ECO:0000256" key="1">
    <source>
        <dbReference type="ARBA" id="ARBA00004123"/>
    </source>
</evidence>
<dbReference type="Pfam" id="PF01585">
    <property type="entry name" value="G-patch"/>
    <property type="match status" value="1"/>
</dbReference>
<dbReference type="EMBL" id="AMKT01000027">
    <property type="protein sequence ID" value="OXG25912.1"/>
    <property type="molecule type" value="Genomic_DNA"/>
</dbReference>
<evidence type="ECO:0000256" key="7">
    <source>
        <dbReference type="ARBA" id="ARBA00023187"/>
    </source>
</evidence>
<feature type="compositionally biased region" description="Basic and acidic residues" evidence="9">
    <location>
        <begin position="990"/>
        <end position="1001"/>
    </location>
</feature>
<evidence type="ECO:0000256" key="5">
    <source>
        <dbReference type="ARBA" id="ARBA00022490"/>
    </source>
</evidence>
<protein>
    <recommendedName>
        <fullName evidence="4">Protein SQS1</fullName>
    </recommendedName>
</protein>
<organism evidence="12 13">
    <name type="scientific">Cryptococcus neoformans Tu259-1</name>
    <dbReference type="NCBI Taxonomy" id="1230072"/>
    <lineage>
        <taxon>Eukaryota</taxon>
        <taxon>Fungi</taxon>
        <taxon>Dikarya</taxon>
        <taxon>Basidiomycota</taxon>
        <taxon>Agaricomycotina</taxon>
        <taxon>Tremellomycetes</taxon>
        <taxon>Tremellales</taxon>
        <taxon>Cryptococcaceae</taxon>
        <taxon>Cryptococcus</taxon>
        <taxon>Cryptococcus neoformans species complex</taxon>
    </lineage>
</organism>
<feature type="compositionally biased region" description="Basic and acidic residues" evidence="9">
    <location>
        <begin position="140"/>
        <end position="150"/>
    </location>
</feature>
<keyword evidence="5" id="KW-0963">Cytoplasm</keyword>
<feature type="compositionally biased region" description="Basic and acidic residues" evidence="9">
    <location>
        <begin position="1169"/>
        <end position="1188"/>
    </location>
</feature>
<dbReference type="InterPro" id="IPR051189">
    <property type="entry name" value="Splicing_assoc_domain"/>
</dbReference>
<feature type="compositionally biased region" description="Basic and acidic residues" evidence="9">
    <location>
        <begin position="1042"/>
        <end position="1052"/>
    </location>
</feature>
<feature type="compositionally biased region" description="Polar residues" evidence="9">
    <location>
        <begin position="458"/>
        <end position="470"/>
    </location>
</feature>
<keyword evidence="7" id="KW-0508">mRNA splicing</keyword>
<gene>
    <name evidence="12" type="ORF">C361_01872</name>
</gene>
<evidence type="ECO:0000313" key="13">
    <source>
        <dbReference type="Proteomes" id="UP000199727"/>
    </source>
</evidence>
<feature type="region of interest" description="Disordered" evidence="9">
    <location>
        <begin position="70"/>
        <end position="159"/>
    </location>
</feature>
<feature type="region of interest" description="Disordered" evidence="9">
    <location>
        <begin position="1169"/>
        <end position="1216"/>
    </location>
</feature>
<dbReference type="GO" id="GO:0005737">
    <property type="term" value="C:cytoplasm"/>
    <property type="evidence" value="ECO:0007669"/>
    <property type="project" value="UniProtKB-SubCell"/>
</dbReference>
<feature type="domain" description="R3H" evidence="11">
    <location>
        <begin position="1301"/>
        <end position="1364"/>
    </location>
</feature>
<evidence type="ECO:0000256" key="8">
    <source>
        <dbReference type="ARBA" id="ARBA00023242"/>
    </source>
</evidence>
<dbReference type="SMART" id="SM00443">
    <property type="entry name" value="G_patch"/>
    <property type="match status" value="1"/>
</dbReference>
<evidence type="ECO:0000256" key="2">
    <source>
        <dbReference type="ARBA" id="ARBA00004496"/>
    </source>
</evidence>
<feature type="domain" description="G-patch" evidence="10">
    <location>
        <begin position="1432"/>
        <end position="1476"/>
    </location>
</feature>
<feature type="compositionally biased region" description="Basic residues" evidence="9">
    <location>
        <begin position="486"/>
        <end position="504"/>
    </location>
</feature>
<evidence type="ECO:0000256" key="4">
    <source>
        <dbReference type="ARBA" id="ARBA00018964"/>
    </source>
</evidence>
<feature type="compositionally biased region" description="Acidic residues" evidence="9">
    <location>
        <begin position="783"/>
        <end position="793"/>
    </location>
</feature>
<dbReference type="PROSITE" id="PS50174">
    <property type="entry name" value="G_PATCH"/>
    <property type="match status" value="1"/>
</dbReference>
<feature type="region of interest" description="Disordered" evidence="9">
    <location>
        <begin position="440"/>
        <end position="542"/>
    </location>
</feature>
<dbReference type="InterPro" id="IPR001374">
    <property type="entry name" value="R3H_dom"/>
</dbReference>
<keyword evidence="6" id="KW-0507">mRNA processing</keyword>
<feature type="compositionally biased region" description="Acidic residues" evidence="9">
    <location>
        <begin position="813"/>
        <end position="828"/>
    </location>
</feature>
<feature type="compositionally biased region" description="Polar residues" evidence="9">
    <location>
        <begin position="872"/>
        <end position="898"/>
    </location>
</feature>
<dbReference type="GO" id="GO:0005634">
    <property type="term" value="C:nucleus"/>
    <property type="evidence" value="ECO:0007669"/>
    <property type="project" value="UniProtKB-SubCell"/>
</dbReference>
<feature type="compositionally biased region" description="Gly residues" evidence="9">
    <location>
        <begin position="24"/>
        <end position="40"/>
    </location>
</feature>
<sequence>MTQKQSFADFLTPGSPYGGKNRGRGGSSRGRGGGGRGGFYGNASKKAYNADYSNVPFDYETINNQHYKKLEPASVAPYGYRDTNSSRSGPDRNVSSSSYHVPRLAHTPGTATPNKIHGLGFEASKQLSQSDSVRPSVEIPKAKTAGERSRGLSGARWGGGLAPLFIKAGELFKDGEVDVITQEEDKGIDVGHYYMPEASSGTRMADSKDQENTQIFQVEGGDNTSDAVTDGKSEQLKIDSQSGSSLSPTADDDSNIFQVVQYTGELSIGPSFANSHQDPVEEGGVPRNEGVMGLPVPNEDQFTGLNTFTKTVPDIASSFDRHGHVDREVSETDLQPHHEDALFFIDTNPDPDNTPSQTPQYNTVAAPPIGSSSPDSDEEDIVFVPRAYNQQKAIGPHVSSLHQRHGTTYLGQGSSKYQSYIVIVDDLNAQPLLDSAPQIQPSVEDATPNPQPPPVPVSLSNEEPSDSISRYVNEPAAPSRDEKVIKRQKKRANKNAKRLARRAAARGVPRDDSDIEWGSDGPPNLLGGEHDPSVNDLVGGGKGKESEAILRDYLEGVKLSQKADEDEDKYGDDDDMAALSEWANRINVRGKEVDLDENSDEESNPPSILAKANKIYHGPEDRRDELGQDEKDDDELRELEALRDFANRVNALDEGQDLSEGEEITLVQSQAPKISLKLQEKRREQLEKLEHGDGDVVDEELMELEALQEFADRINGQGIEGGFSGDDMGEIEAQKIQSPPKARVKQVKFSSYNQEITHAQWEADEEKLALGKWALRVNTLGGDDYDDDDDEEMGVLLPSQLDNRRQPQSVECFEPDSEQDEEDAELDALDAWISRVNSRSQGPDLSDDELDTAYTSSKPKLKKQAFPKMKQRQISPTSQPSLNQQSKHMSPEKLSQPTELGDNEGWPISEAEATEDNPWSFDPKEAEEDNPWAAKDPKKEHNPWSGEVIYEERTSTQSTSRHPRSHTAYSADISSHVPQKQHDIVVCSTSEERLTEQRDESESGGWSNGKIASKVFDEVHSGEEDSDSDGTDSSGSSTSKWKYFEAKQEGDRFNGVNHWSDDDESEDDSDEGKGEISGESDGNSDSHYESEEDEEDMEVDDYDQTEWFINAMEDALGGREINFSDPRAKMFNAIKEDTYEFSSTPAKKGKKSKQLKGIPVELQVQWEKDRQNKAEKKRQRELARHMEEFDSTIISGSSRNGKNKRHSKKGGKGKGPKQIYQASVAHLIPGSAADVADMFSEEEGLSESEHEEYFGHSDRYEMIGNDPFSLSLKPKNARFSMGFKKNKKRSLDKKAVAGPEWKSLDWVDDLIQAFLRDKKSESMSLPAMDKEGRKKIHMLAECYGIGSTSRGSGKKKSISLYKTKHSGVDVKEEKVERLLTAAHFSGSMFHKTLYTKSSHGGVKGKSKDWSSGGAAKPREGELVGYGADKIGIDNVGHKLLSKMGWAEGNKIGRGSGSGIDAPIVAVVKNTKSGLGA</sequence>
<dbReference type="PROSITE" id="PS51061">
    <property type="entry name" value="R3H"/>
    <property type="match status" value="1"/>
</dbReference>
<dbReference type="GO" id="GO:0008380">
    <property type="term" value="P:RNA splicing"/>
    <property type="evidence" value="ECO:0007669"/>
    <property type="project" value="UniProtKB-KW"/>
</dbReference>
<dbReference type="GO" id="GO:0006397">
    <property type="term" value="P:mRNA processing"/>
    <property type="evidence" value="ECO:0007669"/>
    <property type="project" value="UniProtKB-KW"/>
</dbReference>
<dbReference type="InterPro" id="IPR034082">
    <property type="entry name" value="R3H_G-patch"/>
</dbReference>
<dbReference type="InterPro" id="IPR036867">
    <property type="entry name" value="R3H_dom_sf"/>
</dbReference>
<dbReference type="Proteomes" id="UP000199727">
    <property type="component" value="Unassembled WGS sequence"/>
</dbReference>
<feature type="compositionally biased region" description="Basic residues" evidence="9">
    <location>
        <begin position="1201"/>
        <end position="1215"/>
    </location>
</feature>